<comment type="caution">
    <text evidence="6">The sequence shown here is derived from an EMBL/GenBank/DDBJ whole genome shotgun (WGS) entry which is preliminary data.</text>
</comment>
<evidence type="ECO:0000256" key="4">
    <source>
        <dbReference type="SAM" id="MobiDB-lite"/>
    </source>
</evidence>
<dbReference type="InterPro" id="IPR011009">
    <property type="entry name" value="Kinase-like_dom_sf"/>
</dbReference>
<dbReference type="PANTHER" id="PTHR47985:SF41">
    <property type="entry name" value="SERINE_THREONINE-PROTEIN KINASE PBL5-RELATED"/>
    <property type="match status" value="1"/>
</dbReference>
<dbReference type="Pfam" id="PF07714">
    <property type="entry name" value="PK_Tyr_Ser-Thr"/>
    <property type="match status" value="1"/>
</dbReference>
<keyword evidence="2" id="KW-0418">Kinase</keyword>
<dbReference type="PANTHER" id="PTHR47985">
    <property type="entry name" value="OS07G0668900 PROTEIN"/>
    <property type="match status" value="1"/>
</dbReference>
<keyword evidence="7" id="KW-1185">Reference proteome</keyword>
<evidence type="ECO:0000259" key="5">
    <source>
        <dbReference type="Pfam" id="PF07714"/>
    </source>
</evidence>
<sequence>MLDAVDMNKEVPSSDEDQFSLDAKDSNVEDEVVAIKELDRNDAQGIREFVVEVTTRSLTNHPNLVKLIGFCAQRLLVYEYMPLGSLENHLHGIIAFYAYLQNNFASL</sequence>
<dbReference type="Gene3D" id="1.10.510.10">
    <property type="entry name" value="Transferase(Phosphotransferase) domain 1"/>
    <property type="match status" value="1"/>
</dbReference>
<dbReference type="SUPFAM" id="SSF56112">
    <property type="entry name" value="Protein kinase-like (PK-like)"/>
    <property type="match status" value="1"/>
</dbReference>
<accession>A0ABQ7ZWT6</accession>
<keyword evidence="2" id="KW-0723">Serine/threonine-protein kinase</keyword>
<organism evidence="6 7">
    <name type="scientific">Brassica napus</name>
    <name type="common">Rape</name>
    <dbReference type="NCBI Taxonomy" id="3708"/>
    <lineage>
        <taxon>Eukaryota</taxon>
        <taxon>Viridiplantae</taxon>
        <taxon>Streptophyta</taxon>
        <taxon>Embryophyta</taxon>
        <taxon>Tracheophyta</taxon>
        <taxon>Spermatophyta</taxon>
        <taxon>Magnoliopsida</taxon>
        <taxon>eudicotyledons</taxon>
        <taxon>Gunneridae</taxon>
        <taxon>Pentapetalae</taxon>
        <taxon>rosids</taxon>
        <taxon>malvids</taxon>
        <taxon>Brassicales</taxon>
        <taxon>Brassicaceae</taxon>
        <taxon>Brassiceae</taxon>
        <taxon>Brassica</taxon>
    </lineage>
</organism>
<protein>
    <recommendedName>
        <fullName evidence="5">Serine-threonine/tyrosine-protein kinase catalytic domain-containing protein</fullName>
    </recommendedName>
</protein>
<gene>
    <name evidence="6" type="ORF">HID58_060517</name>
</gene>
<proteinExistence type="predicted"/>
<dbReference type="Proteomes" id="UP000824890">
    <property type="component" value="Unassembled WGS sequence"/>
</dbReference>
<dbReference type="EMBL" id="JAGKQM010000014">
    <property type="protein sequence ID" value="KAH0884421.1"/>
    <property type="molecule type" value="Genomic_DNA"/>
</dbReference>
<dbReference type="InterPro" id="IPR001245">
    <property type="entry name" value="Ser-Thr/Tyr_kinase_cat_dom"/>
</dbReference>
<evidence type="ECO:0000313" key="7">
    <source>
        <dbReference type="Proteomes" id="UP000824890"/>
    </source>
</evidence>
<keyword evidence="2" id="KW-0808">Transferase</keyword>
<feature type="region of interest" description="Disordered" evidence="4">
    <location>
        <begin position="1"/>
        <end position="23"/>
    </location>
</feature>
<comment type="subcellular location">
    <subcellularLocation>
        <location evidence="1">Membrane</location>
    </subcellularLocation>
</comment>
<feature type="domain" description="Serine-threonine/tyrosine-protein kinase catalytic" evidence="5">
    <location>
        <begin position="25"/>
        <end position="91"/>
    </location>
</feature>
<evidence type="ECO:0000313" key="6">
    <source>
        <dbReference type="EMBL" id="KAH0884421.1"/>
    </source>
</evidence>
<evidence type="ECO:0000256" key="1">
    <source>
        <dbReference type="ARBA" id="ARBA00004370"/>
    </source>
</evidence>
<reference evidence="6 7" key="1">
    <citation type="submission" date="2021-05" db="EMBL/GenBank/DDBJ databases">
        <title>Genome Assembly of Synthetic Allotetraploid Brassica napus Reveals Homoeologous Exchanges between Subgenomes.</title>
        <authorList>
            <person name="Davis J.T."/>
        </authorList>
    </citation>
    <scope>NUCLEOTIDE SEQUENCE [LARGE SCALE GENOMIC DNA]</scope>
    <source>
        <strain evidence="7">cv. Da-Ae</strain>
        <tissue evidence="6">Seedling</tissue>
    </source>
</reference>
<keyword evidence="3" id="KW-0472">Membrane</keyword>
<evidence type="ECO:0000256" key="2">
    <source>
        <dbReference type="ARBA" id="ARBA00022527"/>
    </source>
</evidence>
<evidence type="ECO:0000256" key="3">
    <source>
        <dbReference type="ARBA" id="ARBA00023136"/>
    </source>
</evidence>
<name>A0ABQ7ZWT6_BRANA</name>